<feature type="compositionally biased region" description="Low complexity" evidence="5">
    <location>
        <begin position="26"/>
        <end position="40"/>
    </location>
</feature>
<protein>
    <submittedName>
        <fullName evidence="8">Amino acid ABC transporter substrate-binding protein</fullName>
    </submittedName>
</protein>
<evidence type="ECO:0000313" key="8">
    <source>
        <dbReference type="EMBL" id="PHX57443.1"/>
    </source>
</evidence>
<evidence type="ECO:0000256" key="3">
    <source>
        <dbReference type="ARBA" id="ARBA00022729"/>
    </source>
</evidence>
<dbReference type="PROSITE" id="PS01039">
    <property type="entry name" value="SBP_BACTERIAL_3"/>
    <property type="match status" value="1"/>
</dbReference>
<dbReference type="EMBL" id="NXIB02000001">
    <property type="protein sequence ID" value="PHX57443.1"/>
    <property type="molecule type" value="Genomic_DNA"/>
</dbReference>
<evidence type="ECO:0000256" key="2">
    <source>
        <dbReference type="ARBA" id="ARBA00022448"/>
    </source>
</evidence>
<comment type="caution">
    <text evidence="8">The sequence shown here is derived from an EMBL/GenBank/DDBJ whole genome shotgun (WGS) entry which is preliminary data.</text>
</comment>
<feature type="domain" description="Solute-binding protein family 3/N-terminal" evidence="7">
    <location>
        <begin position="59"/>
        <end position="288"/>
    </location>
</feature>
<name>A0A2G4F6M5_9CYAN</name>
<organism evidence="8 9">
    <name type="scientific">Tychonema bourrellyi FEM_GT703</name>
    <dbReference type="NCBI Taxonomy" id="2040638"/>
    <lineage>
        <taxon>Bacteria</taxon>
        <taxon>Bacillati</taxon>
        <taxon>Cyanobacteriota</taxon>
        <taxon>Cyanophyceae</taxon>
        <taxon>Oscillatoriophycideae</taxon>
        <taxon>Oscillatoriales</taxon>
        <taxon>Microcoleaceae</taxon>
        <taxon>Tychonema</taxon>
    </lineage>
</organism>
<sequence length="364" mass="39814">MPKWRFLLLATMLTIAPLTACRDRSAQTPQTPQTGQTTATEGKSQQGPSRIDTIVSRGKLICGVSGQLPGFSFVDEKGKYSGLDVDVCRAIAAAIFDDPEKVEYRNLNAKERFTVLQAGEIDILSRNTTYTVSRDSTTGLEFAPTIFYDSQSVMVKKDSGINSLKDFAGKSICVQTGTSTEQNLSDQMRKLGVKYSPVVFEEVNATFAAYQEGRCQGVTADRSQLVSKRTTLPNSENNVILPEVMSKEPLTPAVKSGDAKWSDAVRWIIFAAIEAEDLGINSTNVDQIVASSTDPNIKRLLGKEGDLGKGLGLPNDYAARIVKKVGNYGEMYDRNIGPKSSLKLDRGQNKLWKDGGLMYSPPFR</sequence>
<feature type="signal peptide" evidence="6">
    <location>
        <begin position="1"/>
        <end position="20"/>
    </location>
</feature>
<dbReference type="PANTHER" id="PTHR30085:SF7">
    <property type="entry name" value="AMINO-ACID ABC TRANSPORTER-BINDING PROTEIN YHDW-RELATED"/>
    <property type="match status" value="1"/>
</dbReference>
<keyword evidence="9" id="KW-1185">Reference proteome</keyword>
<dbReference type="PANTHER" id="PTHR30085">
    <property type="entry name" value="AMINO ACID ABC TRANSPORTER PERMEASE"/>
    <property type="match status" value="1"/>
</dbReference>
<keyword evidence="2" id="KW-0813">Transport</keyword>
<feature type="chain" id="PRO_5013585871" evidence="6">
    <location>
        <begin position="21"/>
        <end position="364"/>
    </location>
</feature>
<accession>A0A2G4F6M5</accession>
<evidence type="ECO:0000256" key="5">
    <source>
        <dbReference type="SAM" id="MobiDB-lite"/>
    </source>
</evidence>
<dbReference type="Gene3D" id="3.40.190.10">
    <property type="entry name" value="Periplasmic binding protein-like II"/>
    <property type="match status" value="2"/>
</dbReference>
<evidence type="ECO:0000259" key="7">
    <source>
        <dbReference type="SMART" id="SM00062"/>
    </source>
</evidence>
<dbReference type="AlphaFoldDB" id="A0A2G4F6M5"/>
<dbReference type="InterPro" id="IPR018313">
    <property type="entry name" value="SBP_3_CS"/>
</dbReference>
<proteinExistence type="inferred from homology"/>
<dbReference type="SMART" id="SM00062">
    <property type="entry name" value="PBPb"/>
    <property type="match status" value="1"/>
</dbReference>
<feature type="region of interest" description="Disordered" evidence="5">
    <location>
        <begin position="23"/>
        <end position="49"/>
    </location>
</feature>
<dbReference type="InterPro" id="IPR001638">
    <property type="entry name" value="Solute-binding_3/MltF_N"/>
</dbReference>
<keyword evidence="3 6" id="KW-0732">Signal</keyword>
<evidence type="ECO:0000256" key="6">
    <source>
        <dbReference type="SAM" id="SignalP"/>
    </source>
</evidence>
<dbReference type="Proteomes" id="UP000226442">
    <property type="component" value="Unassembled WGS sequence"/>
</dbReference>
<evidence type="ECO:0000256" key="4">
    <source>
        <dbReference type="RuleBase" id="RU003744"/>
    </source>
</evidence>
<dbReference type="SUPFAM" id="SSF53850">
    <property type="entry name" value="Periplasmic binding protein-like II"/>
    <property type="match status" value="1"/>
</dbReference>
<evidence type="ECO:0000313" key="9">
    <source>
        <dbReference type="Proteomes" id="UP000226442"/>
    </source>
</evidence>
<dbReference type="OrthoDB" id="115856at2"/>
<dbReference type="Pfam" id="PF00497">
    <property type="entry name" value="SBP_bac_3"/>
    <property type="match status" value="1"/>
</dbReference>
<dbReference type="RefSeq" id="WP_096828971.1">
    <property type="nucleotide sequence ID" value="NZ_NXIB02000001.1"/>
</dbReference>
<dbReference type="GO" id="GO:0006865">
    <property type="term" value="P:amino acid transport"/>
    <property type="evidence" value="ECO:0007669"/>
    <property type="project" value="TreeGrafter"/>
</dbReference>
<dbReference type="CDD" id="cd13692">
    <property type="entry name" value="PBP2_BztA"/>
    <property type="match status" value="1"/>
</dbReference>
<evidence type="ECO:0000256" key="1">
    <source>
        <dbReference type="ARBA" id="ARBA00010333"/>
    </source>
</evidence>
<reference evidence="8" key="1">
    <citation type="submission" date="2017-10" db="EMBL/GenBank/DDBJ databases">
        <title>Draft genome sequence of the planktic cyanobacteria Tychonema bourrellyi isolated from alpine lentic freshwater.</title>
        <authorList>
            <person name="Tett A."/>
            <person name="Armanini F."/>
            <person name="Asnicar F."/>
            <person name="Boscaini A."/>
            <person name="Pasolli E."/>
            <person name="Zolfo M."/>
            <person name="Donati C."/>
            <person name="Salmaso N."/>
            <person name="Segata N."/>
        </authorList>
    </citation>
    <scope>NUCLEOTIDE SEQUENCE</scope>
    <source>
        <strain evidence="8">FEM_GT703</strain>
    </source>
</reference>
<comment type="similarity">
    <text evidence="1 4">Belongs to the bacterial solute-binding protein 3 family.</text>
</comment>
<dbReference type="InterPro" id="IPR051455">
    <property type="entry name" value="Bact_solute-bind_prot3"/>
</dbReference>
<gene>
    <name evidence="8" type="ORF">CP500_000465</name>
</gene>